<dbReference type="InterPro" id="IPR029044">
    <property type="entry name" value="Nucleotide-diphossugar_trans"/>
</dbReference>
<dbReference type="Pfam" id="PF03552">
    <property type="entry name" value="Cellulose_synt"/>
    <property type="match status" value="3"/>
</dbReference>
<dbReference type="EMBL" id="CM029039">
    <property type="protein sequence ID" value="KAG2646009.1"/>
    <property type="molecule type" value="Genomic_DNA"/>
</dbReference>
<evidence type="ECO:0000256" key="13">
    <source>
        <dbReference type="SAM" id="Phobius"/>
    </source>
</evidence>
<dbReference type="PANTHER" id="PTHR13301">
    <property type="entry name" value="X-BOX TRANSCRIPTION FACTOR-RELATED"/>
    <property type="match status" value="1"/>
</dbReference>
<feature type="active site" evidence="9">
    <location>
        <position position="603"/>
    </location>
</feature>
<evidence type="ECO:0000256" key="9">
    <source>
        <dbReference type="PIRSR" id="PIRSR605150-1"/>
    </source>
</evidence>
<feature type="binding site" evidence="11">
    <location>
        <position position="439"/>
    </location>
    <ligand>
        <name>Mn(2+)</name>
        <dbReference type="ChEBI" id="CHEBI:29035"/>
    </ligand>
</feature>
<feature type="transmembrane region" description="Helical" evidence="13">
    <location>
        <begin position="819"/>
        <end position="842"/>
    </location>
</feature>
<feature type="transmembrane region" description="Helical" evidence="13">
    <location>
        <begin position="699"/>
        <end position="721"/>
    </location>
</feature>
<evidence type="ECO:0000256" key="6">
    <source>
        <dbReference type="ARBA" id="ARBA00023034"/>
    </source>
</evidence>
<evidence type="ECO:0000256" key="8">
    <source>
        <dbReference type="ARBA" id="ARBA00023316"/>
    </source>
</evidence>
<feature type="transmembrane region" description="Helical" evidence="13">
    <location>
        <begin position="793"/>
        <end position="812"/>
    </location>
</feature>
<evidence type="ECO:0000256" key="4">
    <source>
        <dbReference type="ARBA" id="ARBA00022692"/>
    </source>
</evidence>
<feature type="transmembrane region" description="Helical" evidence="13">
    <location>
        <begin position="147"/>
        <end position="165"/>
    </location>
</feature>
<dbReference type="GO" id="GO:0030244">
    <property type="term" value="P:cellulose biosynthetic process"/>
    <property type="evidence" value="ECO:0007669"/>
    <property type="project" value="InterPro"/>
</dbReference>
<gene>
    <name evidence="14" type="ORF">PVAP13_2KG473400</name>
</gene>
<dbReference type="GO" id="GO:0000139">
    <property type="term" value="C:Golgi membrane"/>
    <property type="evidence" value="ECO:0007669"/>
    <property type="project" value="UniProtKB-SubCell"/>
</dbReference>
<feature type="active site" evidence="9">
    <location>
        <position position="240"/>
    </location>
</feature>
<dbReference type="Gene3D" id="3.90.550.10">
    <property type="entry name" value="Spore Coat Polysaccharide Biosynthesis Protein SpsA, Chain A"/>
    <property type="match status" value="1"/>
</dbReference>
<keyword evidence="15" id="KW-1185">Reference proteome</keyword>
<keyword evidence="4 13" id="KW-0812">Transmembrane</keyword>
<feature type="transmembrane region" description="Helical" evidence="13">
    <location>
        <begin position="118"/>
        <end position="135"/>
    </location>
</feature>
<evidence type="ECO:0000313" key="14">
    <source>
        <dbReference type="EMBL" id="KAG2646009.1"/>
    </source>
</evidence>
<keyword evidence="8" id="KW-0961">Cell wall biogenesis/degradation</keyword>
<protein>
    <submittedName>
        <fullName evidence="14">Uncharacterized protein</fullName>
    </submittedName>
</protein>
<comment type="subcellular location">
    <subcellularLocation>
        <location evidence="1">Golgi apparatus membrane</location>
        <topology evidence="1">Multi-pass membrane protein</topology>
    </subcellularLocation>
</comment>
<feature type="binding site" evidence="10">
    <location>
        <position position="414"/>
    </location>
    <ligand>
        <name>UDP-alpha-D-glucose</name>
        <dbReference type="ChEBI" id="CHEBI:58885"/>
    </ligand>
</feature>
<feature type="transmembrane region" description="Helical" evidence="13">
    <location>
        <begin position="664"/>
        <end position="687"/>
    </location>
</feature>
<dbReference type="Proteomes" id="UP000823388">
    <property type="component" value="Chromosome 2K"/>
</dbReference>
<evidence type="ECO:0000256" key="1">
    <source>
        <dbReference type="ARBA" id="ARBA00004653"/>
    </source>
</evidence>
<dbReference type="FunFam" id="3.90.550.10:FF:000027">
    <property type="entry name" value="Cellulose synthase-like protein D4"/>
    <property type="match status" value="1"/>
</dbReference>
<dbReference type="InterPro" id="IPR005150">
    <property type="entry name" value="Cellulose_synth"/>
</dbReference>
<keyword evidence="5 13" id="KW-1133">Transmembrane helix</keyword>
<proteinExistence type="predicted"/>
<feature type="binding site" evidence="11">
    <location>
        <position position="415"/>
    </location>
    <ligand>
        <name>Mn(2+)</name>
        <dbReference type="ChEBI" id="CHEBI:29035"/>
    </ligand>
</feature>
<evidence type="ECO:0000256" key="2">
    <source>
        <dbReference type="ARBA" id="ARBA00022676"/>
    </source>
</evidence>
<evidence type="ECO:0000256" key="5">
    <source>
        <dbReference type="ARBA" id="ARBA00022989"/>
    </source>
</evidence>
<name>A0A8T0WS49_PANVG</name>
<dbReference type="GO" id="GO:0071555">
    <property type="term" value="P:cell wall organization"/>
    <property type="evidence" value="ECO:0007669"/>
    <property type="project" value="UniProtKB-KW"/>
</dbReference>
<dbReference type="GO" id="GO:0071669">
    <property type="term" value="P:plant-type cell wall organization or biogenesis"/>
    <property type="evidence" value="ECO:0007669"/>
    <property type="project" value="UniProtKB-ARBA"/>
</dbReference>
<feature type="compositionally biased region" description="Gly residues" evidence="12">
    <location>
        <begin position="9"/>
        <end position="18"/>
    </location>
</feature>
<dbReference type="SUPFAM" id="SSF53448">
    <property type="entry name" value="Nucleotide-diphospho-sugar transferases"/>
    <property type="match status" value="1"/>
</dbReference>
<dbReference type="GO" id="GO:0016760">
    <property type="term" value="F:cellulose synthase (UDP-forming) activity"/>
    <property type="evidence" value="ECO:0007669"/>
    <property type="project" value="InterPro"/>
</dbReference>
<feature type="binding site" evidence="10">
    <location>
        <position position="211"/>
    </location>
    <ligand>
        <name>UDP-alpha-D-glucose</name>
        <dbReference type="ChEBI" id="CHEBI:58885"/>
    </ligand>
</feature>
<keyword evidence="6" id="KW-0333">Golgi apparatus</keyword>
<feature type="compositionally biased region" description="Low complexity" evidence="12">
    <location>
        <begin position="19"/>
        <end position="29"/>
    </location>
</feature>
<evidence type="ECO:0000256" key="11">
    <source>
        <dbReference type="PIRSR" id="PIRSR605150-3"/>
    </source>
</evidence>
<feature type="transmembrane region" description="Helical" evidence="13">
    <location>
        <begin position="751"/>
        <end position="773"/>
    </location>
</feature>
<feature type="binding site" evidence="10">
    <location>
        <position position="240"/>
    </location>
    <ligand>
        <name>UDP-alpha-D-glucose</name>
        <dbReference type="ChEBI" id="CHEBI:58885"/>
    </ligand>
</feature>
<dbReference type="AlphaFoldDB" id="A0A8T0WS49"/>
<evidence type="ECO:0000313" key="15">
    <source>
        <dbReference type="Proteomes" id="UP000823388"/>
    </source>
</evidence>
<evidence type="ECO:0000256" key="3">
    <source>
        <dbReference type="ARBA" id="ARBA00022679"/>
    </source>
</evidence>
<organism evidence="14 15">
    <name type="scientific">Panicum virgatum</name>
    <name type="common">Blackwell switchgrass</name>
    <dbReference type="NCBI Taxonomy" id="38727"/>
    <lineage>
        <taxon>Eukaryota</taxon>
        <taxon>Viridiplantae</taxon>
        <taxon>Streptophyta</taxon>
        <taxon>Embryophyta</taxon>
        <taxon>Tracheophyta</taxon>
        <taxon>Spermatophyta</taxon>
        <taxon>Magnoliopsida</taxon>
        <taxon>Liliopsida</taxon>
        <taxon>Poales</taxon>
        <taxon>Poaceae</taxon>
        <taxon>PACMAD clade</taxon>
        <taxon>Panicoideae</taxon>
        <taxon>Panicodae</taxon>
        <taxon>Paniceae</taxon>
        <taxon>Panicinae</taxon>
        <taxon>Panicum</taxon>
        <taxon>Panicum sect. Hiantes</taxon>
    </lineage>
</organism>
<evidence type="ECO:0000256" key="7">
    <source>
        <dbReference type="ARBA" id="ARBA00023136"/>
    </source>
</evidence>
<comment type="caution">
    <text evidence="14">The sequence shown here is derived from an EMBL/GenBank/DDBJ whole genome shotgun (WGS) entry which is preliminary data.</text>
</comment>
<sequence>MAPQPPANGGAGHGGGIAAGAAAPSAENGAGHDGGSISENNGGVARGTTAPPPSVAANGNGKLHGTRKRRPAVNPKDRYWTPIDEKEAAAAVEDGGEDGRRPLLFRTYRVKGILLHPYRLLTLLRLIAIILFFIWRIRHPHADGMWLWWISIVGDFWFGVTWLLNQVAKLNPIKRVPDLALLKQQFDDLPDGNSNLPRLDVFINTVDPINEPMIYTMNSILSILAVDYPVDRTATYLSDDGGSIIHYEGLLETANFAALWVPFCRKHCIEPRAPESYFSVKSRPYTGNAPDEFADDHRRMSREYDEFKVRLDALFTKIPERSDAYNAELKEGAKATWMADGTHWPGTWFDPAENHKKGQHAGIIKVMLIHPGDEPQFGAPASAANPLDFSAVDMRLPMLVYISREKSPSCDHQKKAGAMNVQLRVSALLTNAPFIINFDGDHYVNNSLAFRAAICFMLDRRDGDNTAFVQFPQRFDDVDPTDRYCNHNRVFFDATLLGLNGIQGPSYVGTGCMFRRIAVYGIDPPRWRSDDFKIVDNANKFGNSMYFINSIPSAANQEWSMTSPPADEESIKEELNNVMKCAYENGTEFGKEVGWVYNIATEDVVTGFRLHRTGWRSMYCRIEPDAFRGTAPINLTERLYQILRWSVIWIFRGEFYIQKPFPTYVLYLVIVIVMTELIGMVEIKWAGLTLLDWIRNEQFYIIGATAVYPLATLHIVLKLVLRGKGVSFKLTAKQATSTVNEKYAEMYIVQWAPLLIPTIVVIAVNIGAIGAAIGKAIVGGWSLLQMADASLGLVFNAWILLLIYPFALGIMGRWSKRPYILFILFVVAFVVVAAVVVAIHAVRTGSVRFHFRHSGGASFPTSWGF</sequence>
<evidence type="ECO:0000256" key="10">
    <source>
        <dbReference type="PIRSR" id="PIRSR605150-2"/>
    </source>
</evidence>
<keyword evidence="7 13" id="KW-0472">Membrane</keyword>
<feature type="region of interest" description="Disordered" evidence="12">
    <location>
        <begin position="1"/>
        <end position="79"/>
    </location>
</feature>
<keyword evidence="2" id="KW-0328">Glycosyltransferase</keyword>
<evidence type="ECO:0000256" key="12">
    <source>
        <dbReference type="SAM" id="MobiDB-lite"/>
    </source>
</evidence>
<keyword evidence="3" id="KW-0808">Transferase</keyword>
<accession>A0A8T0WS49</accession>
<reference evidence="14" key="1">
    <citation type="submission" date="2020-05" db="EMBL/GenBank/DDBJ databases">
        <title>WGS assembly of Panicum virgatum.</title>
        <authorList>
            <person name="Lovell J.T."/>
            <person name="Jenkins J."/>
            <person name="Shu S."/>
            <person name="Juenger T.E."/>
            <person name="Schmutz J."/>
        </authorList>
    </citation>
    <scope>NUCLEOTIDE SEQUENCE</scope>
    <source>
        <strain evidence="14">AP13</strain>
    </source>
</reference>